<dbReference type="EMBL" id="CABVMM010000007">
    <property type="protein sequence ID" value="VVV00827.1"/>
    <property type="molecule type" value="Genomic_DNA"/>
</dbReference>
<accession>A0AC61Y8K8</accession>
<sequence>MIKYKIHFNSGKAITFLRWSIGIIFIWFGMVKFFVGLSPAEDLASSTICTLTGQFFPQGSCMPILAIFESLIGISLLSGKFLKWALGLLFLHMLGTFSTFFIFPEQMFSHFPFVLTMKGQYVMKNIIILAAVIGIWNSTRKMVSIRDDPKK</sequence>
<organism evidence="1 2">
    <name type="scientific">Mesonia oceanica</name>
    <dbReference type="NCBI Taxonomy" id="2687242"/>
    <lineage>
        <taxon>Bacteria</taxon>
        <taxon>Pseudomonadati</taxon>
        <taxon>Bacteroidota</taxon>
        <taxon>Flavobacteriia</taxon>
        <taxon>Flavobacteriales</taxon>
        <taxon>Flavobacteriaceae</taxon>
        <taxon>Mesonia</taxon>
    </lineage>
</organism>
<reference evidence="1" key="1">
    <citation type="submission" date="2019-09" db="EMBL/GenBank/DDBJ databases">
        <authorList>
            <person name="Rodrigo-Torres L."/>
            <person name="Arahal R. D."/>
            <person name="Lucena T."/>
        </authorList>
    </citation>
    <scope>NUCLEOTIDE SEQUENCE</scope>
    <source>
        <strain evidence="1">ISS653</strain>
    </source>
</reference>
<name>A0AC61Y8K8_9FLAO</name>
<keyword evidence="2" id="KW-1185">Reference proteome</keyword>
<proteinExistence type="predicted"/>
<protein>
    <submittedName>
        <fullName evidence="1">Uncharacterized protein</fullName>
    </submittedName>
</protein>
<evidence type="ECO:0000313" key="2">
    <source>
        <dbReference type="Proteomes" id="UP000356253"/>
    </source>
</evidence>
<gene>
    <name evidence="1" type="ORF">FVB9532_02103</name>
</gene>
<dbReference type="Proteomes" id="UP000356253">
    <property type="component" value="Unassembled WGS sequence"/>
</dbReference>
<evidence type="ECO:0000313" key="1">
    <source>
        <dbReference type="EMBL" id="VVV00827.1"/>
    </source>
</evidence>
<comment type="caution">
    <text evidence="1">The sequence shown here is derived from an EMBL/GenBank/DDBJ whole genome shotgun (WGS) entry which is preliminary data.</text>
</comment>